<protein>
    <recommendedName>
        <fullName evidence="3">Lipoprotein</fullName>
    </recommendedName>
</protein>
<evidence type="ECO:0000313" key="1">
    <source>
        <dbReference type="EMBL" id="NMN67886.1"/>
    </source>
</evidence>
<dbReference type="RefSeq" id="WP_169036386.1">
    <property type="nucleotide sequence ID" value="NZ_LANA01000002.1"/>
</dbReference>
<dbReference type="PROSITE" id="PS51257">
    <property type="entry name" value="PROKAR_LIPOPROTEIN"/>
    <property type="match status" value="1"/>
</dbReference>
<comment type="caution">
    <text evidence="1">The sequence shown here is derived from an EMBL/GenBank/DDBJ whole genome shotgun (WGS) entry which is preliminary data.</text>
</comment>
<name>A0ABX1T1C6_PELUQ</name>
<organism evidence="1 2">
    <name type="scientific">Pelagibacter ubique</name>
    <dbReference type="NCBI Taxonomy" id="198252"/>
    <lineage>
        <taxon>Bacteria</taxon>
        <taxon>Pseudomonadati</taxon>
        <taxon>Pseudomonadota</taxon>
        <taxon>Alphaproteobacteria</taxon>
        <taxon>Candidatus Pelagibacterales</taxon>
        <taxon>Candidatus Pelagibacteraceae</taxon>
        <taxon>Candidatus Pelagibacter</taxon>
    </lineage>
</organism>
<sequence>MKNVLSILIIGLIIAGCSREENNLRQALSHCADIKYIKNLNAYPEIIITKTRKSGIMMELSDREKAIKQYKVDNNIDKSLMGPTELKSKLSNLADEINMKLYMLLNEVLAEASNIQALNEKTIDYKVEHKKDEFFYYAEFHLECWNEYKRDNGYYSEEFIDKYLEWQKQDVSNLGKQSYEFLNGMLALTKNYSYTQKFRDHFTKTMVILPPRN</sequence>
<accession>A0ABX1T1C6</accession>
<evidence type="ECO:0000313" key="2">
    <source>
        <dbReference type="Proteomes" id="UP001166004"/>
    </source>
</evidence>
<evidence type="ECO:0008006" key="3">
    <source>
        <dbReference type="Google" id="ProtNLM"/>
    </source>
</evidence>
<reference evidence="1 2" key="1">
    <citation type="submission" date="2019-07" db="EMBL/GenBank/DDBJ databases">
        <title>SAR11 Genome Evolution.</title>
        <authorList>
            <person name="Giovannoni S."/>
        </authorList>
    </citation>
    <scope>NUCLEOTIDE SEQUENCE [LARGE SCALE GENOMIC DNA]</scope>
    <source>
        <strain evidence="1 2">HTCC9565</strain>
    </source>
</reference>
<gene>
    <name evidence="1" type="ORF">VP91_00010370</name>
</gene>
<proteinExistence type="predicted"/>
<keyword evidence="2" id="KW-1185">Reference proteome</keyword>
<dbReference type="EMBL" id="LANA01000002">
    <property type="protein sequence ID" value="NMN67886.1"/>
    <property type="molecule type" value="Genomic_DNA"/>
</dbReference>
<dbReference type="Proteomes" id="UP001166004">
    <property type="component" value="Unassembled WGS sequence"/>
</dbReference>